<sequence>MLKSQLFITENYEANSKRQSDVIVGVGYPPANLNSQWFFKVDMQSREGFPFDIPRGISPFGHYTMIGVNHGNLCLRVTEAGLNSRLMDKAWKHREYPVSIEAFGYLRDGLNYHILNVWRSSYGQGALSWPIYDSEVEDWSLARTYNTDVPKLGPQSVVSNVVVFWIGWDGVDYAVPKCIVSFNLRDMQFYHGQIPIEAPSEKNALTNFKGGVAFITYRDVGFSQEVVVRNMFRKGIDSFVWERMFTICDFRIPFTPSVLIHSSIIFVLECGASSGAENNTERTDVYVFILKHRKAEMDMFYHNYWEEDVQIKTITLHSDGLYSVRKDPTINV</sequence>
<accession>A0ABU6RF32</accession>
<keyword evidence="2" id="KW-1185">Reference proteome</keyword>
<protein>
    <submittedName>
        <fullName evidence="1">Uncharacterized protein</fullName>
    </submittedName>
</protein>
<comment type="caution">
    <text evidence="1">The sequence shown here is derived from an EMBL/GenBank/DDBJ whole genome shotgun (WGS) entry which is preliminary data.</text>
</comment>
<reference evidence="1 2" key="1">
    <citation type="journal article" date="2023" name="Plants (Basel)">
        <title>Bridging the Gap: Combining Genomics and Transcriptomics Approaches to Understand Stylosanthes scabra, an Orphan Legume from the Brazilian Caatinga.</title>
        <authorList>
            <person name="Ferreira-Neto J.R.C."/>
            <person name="da Silva M.D."/>
            <person name="Binneck E."/>
            <person name="de Melo N.F."/>
            <person name="da Silva R.H."/>
            <person name="de Melo A.L.T.M."/>
            <person name="Pandolfi V."/>
            <person name="Bustamante F.O."/>
            <person name="Brasileiro-Vidal A.C."/>
            <person name="Benko-Iseppon A.M."/>
        </authorList>
    </citation>
    <scope>NUCLEOTIDE SEQUENCE [LARGE SCALE GENOMIC DNA]</scope>
    <source>
        <tissue evidence="1">Leaves</tissue>
    </source>
</reference>
<dbReference type="Proteomes" id="UP001341840">
    <property type="component" value="Unassembled WGS sequence"/>
</dbReference>
<organism evidence="1 2">
    <name type="scientific">Stylosanthes scabra</name>
    <dbReference type="NCBI Taxonomy" id="79078"/>
    <lineage>
        <taxon>Eukaryota</taxon>
        <taxon>Viridiplantae</taxon>
        <taxon>Streptophyta</taxon>
        <taxon>Embryophyta</taxon>
        <taxon>Tracheophyta</taxon>
        <taxon>Spermatophyta</taxon>
        <taxon>Magnoliopsida</taxon>
        <taxon>eudicotyledons</taxon>
        <taxon>Gunneridae</taxon>
        <taxon>Pentapetalae</taxon>
        <taxon>rosids</taxon>
        <taxon>fabids</taxon>
        <taxon>Fabales</taxon>
        <taxon>Fabaceae</taxon>
        <taxon>Papilionoideae</taxon>
        <taxon>50 kb inversion clade</taxon>
        <taxon>dalbergioids sensu lato</taxon>
        <taxon>Dalbergieae</taxon>
        <taxon>Pterocarpus clade</taxon>
        <taxon>Stylosanthes</taxon>
    </lineage>
</organism>
<evidence type="ECO:0000313" key="1">
    <source>
        <dbReference type="EMBL" id="MED6122464.1"/>
    </source>
</evidence>
<gene>
    <name evidence="1" type="ORF">PIB30_040108</name>
</gene>
<proteinExistence type="predicted"/>
<name>A0ABU6RF32_9FABA</name>
<dbReference type="EMBL" id="JASCZI010030423">
    <property type="protein sequence ID" value="MED6122464.1"/>
    <property type="molecule type" value="Genomic_DNA"/>
</dbReference>
<evidence type="ECO:0000313" key="2">
    <source>
        <dbReference type="Proteomes" id="UP001341840"/>
    </source>
</evidence>